<evidence type="ECO:0000313" key="1">
    <source>
        <dbReference type="EMBL" id="MDW8803135.1"/>
    </source>
</evidence>
<dbReference type="EMBL" id="JARUJP010000046">
    <property type="protein sequence ID" value="MDW8803135.1"/>
    <property type="molecule type" value="Genomic_DNA"/>
</dbReference>
<dbReference type="NCBIfam" id="TIGR04480">
    <property type="entry name" value="D_pro_red_PrdA"/>
    <property type="match status" value="1"/>
</dbReference>
<keyword evidence="2" id="KW-1185">Reference proteome</keyword>
<keyword evidence="1" id="KW-0560">Oxidoreductase</keyword>
<name>A0ABU4JYC9_9CLOT</name>
<evidence type="ECO:0000313" key="2">
    <source>
        <dbReference type="Proteomes" id="UP001281656"/>
    </source>
</evidence>
<protein>
    <submittedName>
        <fullName evidence="1">D-proline reductase (Dithiol) proprotein PrdA</fullName>
        <ecNumber evidence="1">1.21.4.1</ecNumber>
    </submittedName>
</protein>
<accession>A0ABU4JYC9</accession>
<dbReference type="Pfam" id="PF09338">
    <property type="entry name" value="Gly_reductase"/>
    <property type="match status" value="1"/>
</dbReference>
<dbReference type="GO" id="GO:0050002">
    <property type="term" value="F:D-proline reductase activity"/>
    <property type="evidence" value="ECO:0007669"/>
    <property type="project" value="UniProtKB-EC"/>
</dbReference>
<dbReference type="CDD" id="cd11614">
    <property type="entry name" value="SAF_CpaB_FlgA_like"/>
    <property type="match status" value="1"/>
</dbReference>
<dbReference type="InterPro" id="IPR031002">
    <property type="entry name" value="D_pro_red_PrdA"/>
</dbReference>
<sequence>MSMSAEHAEQLKNEFAVVCCRTEAGTIISADNLEDPAIFPDMEDSGLLTIPSDALKIGEVLGAKLIKTIDSLTPLTGDLLEGVKGPSAKDKEEEEALQAELTQENHKAVLKYNKKSGETISAEDLENPMNFEKLEDSLLIDLHEVVLTREEVIGRALRVDAPALTPVTPDMLEGYEEEVIMAETPKAITSVSGSVLKIKIAEGKGIDIEVPLNIAGAVAAPVVPQAPLAVKAQQAAKAVEAIVEAPAAVVAKVEEKVVRTLTRKYFKIENVQFGPETKIEGTTLYIRENVCDDAVKASHLVKSIKVDIITPDKYNTYSETIMDVQPIATKEADSKLGSGATRVLDGVIVMVTGTDEDGVQIGEFGSSEGILEENIQFGRPGAPDKGEIFIKTEVIIAAGTNMERPGPLAAHTATDMITQEIREALKKVDESLVARTETFEQKRRKGKKKVVVVKEIMGQGAMHDNLILPVEPVGVLGGKPNVDLGNVPVVLSPLEVLDGGIHALTCIGPASKECSRHYWREPLVIEAMNDPEVDFCGVVFVGSPQINSEKFYVSERMGMLVETMDVDGAVVTTEGFGNNHIDFASHIEQIGMRGIPCVGMSFCAVQGALVVGNPYMKYMVDNNKSEAGIENEVLSCNTLCPEDAIRALSMLKSAMAGEEVKASERKWNPNVKESNIELIEKTTGNKVDLVENENVVPMSQKRLEKYSTK</sequence>
<dbReference type="RefSeq" id="WP_318799310.1">
    <property type="nucleotide sequence ID" value="NZ_JARUJP010000046.1"/>
</dbReference>
<dbReference type="Proteomes" id="UP001281656">
    <property type="component" value="Unassembled WGS sequence"/>
</dbReference>
<dbReference type="InterPro" id="IPR015417">
    <property type="entry name" value="Gly_reductase_pB_sua/b"/>
</dbReference>
<comment type="caution">
    <text evidence="1">The sequence shown here is derived from an EMBL/GenBank/DDBJ whole genome shotgun (WGS) entry which is preliminary data.</text>
</comment>
<dbReference type="EC" id="1.21.4.1" evidence="1"/>
<gene>
    <name evidence="1" type="primary">prdA</name>
    <name evidence="1" type="ORF">P8V03_18565</name>
</gene>
<reference evidence="1 2" key="1">
    <citation type="submission" date="2023-04" db="EMBL/GenBank/DDBJ databases">
        <title>Clostridium tannerae sp. nov., isolated from the fecal material of an alpaca.</title>
        <authorList>
            <person name="Miller S."/>
            <person name="Hendry M."/>
            <person name="King J."/>
            <person name="Sankaranarayanan K."/>
            <person name="Lawson P.A."/>
        </authorList>
    </citation>
    <scope>NUCLEOTIDE SEQUENCE [LARGE SCALE GENOMIC DNA]</scope>
    <source>
        <strain evidence="1 2">A1-XYC3</strain>
    </source>
</reference>
<proteinExistence type="predicted"/>
<organism evidence="1 2">
    <name type="scientific">Clostridium tanneri</name>
    <dbReference type="NCBI Taxonomy" id="3037988"/>
    <lineage>
        <taxon>Bacteria</taxon>
        <taxon>Bacillati</taxon>
        <taxon>Bacillota</taxon>
        <taxon>Clostridia</taxon>
        <taxon>Eubacteriales</taxon>
        <taxon>Clostridiaceae</taxon>
        <taxon>Clostridium</taxon>
    </lineage>
</organism>